<dbReference type="EMBL" id="AP028214">
    <property type="protein sequence ID" value="BEI90931.1"/>
    <property type="molecule type" value="Genomic_DNA"/>
</dbReference>
<evidence type="ECO:0000313" key="10">
    <source>
        <dbReference type="EMBL" id="BEI90931.1"/>
    </source>
</evidence>
<keyword evidence="3" id="KW-0813">Transport</keyword>
<dbReference type="InterPro" id="IPR005828">
    <property type="entry name" value="MFS_sugar_transport-like"/>
</dbReference>
<feature type="compositionally biased region" description="Polar residues" evidence="7">
    <location>
        <begin position="504"/>
        <end position="517"/>
    </location>
</feature>
<dbReference type="InterPro" id="IPR036259">
    <property type="entry name" value="MFS_trans_sf"/>
</dbReference>
<dbReference type="SUPFAM" id="SSF103473">
    <property type="entry name" value="MFS general substrate transporter"/>
    <property type="match status" value="1"/>
</dbReference>
<gene>
    <name evidence="10" type="ORF">CcaverHIS019_0310010</name>
</gene>
<feature type="region of interest" description="Disordered" evidence="7">
    <location>
        <begin position="494"/>
        <end position="517"/>
    </location>
</feature>
<comment type="subcellular location">
    <subcellularLocation>
        <location evidence="1">Membrane</location>
        <topology evidence="1">Multi-pass membrane protein</topology>
    </subcellularLocation>
</comment>
<dbReference type="RefSeq" id="XP_060456196.1">
    <property type="nucleotide sequence ID" value="XM_060599509.1"/>
</dbReference>
<evidence type="ECO:0000259" key="9">
    <source>
        <dbReference type="PROSITE" id="PS50850"/>
    </source>
</evidence>
<evidence type="ECO:0000256" key="8">
    <source>
        <dbReference type="SAM" id="Phobius"/>
    </source>
</evidence>
<evidence type="ECO:0000256" key="2">
    <source>
        <dbReference type="ARBA" id="ARBA00010992"/>
    </source>
</evidence>
<comment type="similarity">
    <text evidence="2">Belongs to the major facilitator superfamily. Sugar transporter (TC 2.A.1.1) family.</text>
</comment>
<feature type="transmembrane region" description="Helical" evidence="8">
    <location>
        <begin position="99"/>
        <end position="118"/>
    </location>
</feature>
<dbReference type="GeneID" id="85494801"/>
<feature type="transmembrane region" description="Helical" evidence="8">
    <location>
        <begin position="191"/>
        <end position="212"/>
    </location>
</feature>
<evidence type="ECO:0000256" key="7">
    <source>
        <dbReference type="SAM" id="MobiDB-lite"/>
    </source>
</evidence>
<dbReference type="GO" id="GO:0005351">
    <property type="term" value="F:carbohydrate:proton symporter activity"/>
    <property type="evidence" value="ECO:0007669"/>
    <property type="project" value="TreeGrafter"/>
</dbReference>
<evidence type="ECO:0000256" key="1">
    <source>
        <dbReference type="ARBA" id="ARBA00004141"/>
    </source>
</evidence>
<feature type="transmembrane region" description="Helical" evidence="8">
    <location>
        <begin position="351"/>
        <end position="370"/>
    </location>
</feature>
<feature type="transmembrane region" description="Helical" evidence="8">
    <location>
        <begin position="417"/>
        <end position="438"/>
    </location>
</feature>
<accession>A0AA48IFZ7</accession>
<dbReference type="KEGG" id="ccac:CcaHIS019_0310010"/>
<dbReference type="Pfam" id="PF00083">
    <property type="entry name" value="Sugar_tr"/>
    <property type="match status" value="1"/>
</dbReference>
<sequence length="517" mass="57125">MPVSYYHGVENNTNPTWWKDPSLRRNALWVSLSALMYGVKGFDSGMLNSAQAVPQFFLQFPTLKNNSALLGLTTAVMYLPGLFLPFFGAWLADKVGRKIPLIIAIMGAMLTPIIQATSKNLGQLIAGRFLMGCFSSVGAVSGLAMCAELSHPRFRAQAMSLQLSMYYIGNILCSSVAYACINNIGNSQWSWRIPFLTQSALPLLCLPLAIWIPQSPRWLVAQGREEEARKILANLHANGKMDDPLVNLEMAEVMNAIELERTNTQGWSALWRTKANRWRTWIVIHSAAGAQLNGIGIIAYYLVPMLKVVGITNPRQQSVLIIGMGVMNLGMNTAATYVVDRAGRRPMWISSTLTMLICLSVITGLSASFQKTHNPAIGNATVAFIFLFYCGFDIGWMPLGTPYTTEILPFGIRAKGIGLSTVSTYGALCFNTFVNPIAMSKISWRFYFVYIGICAYLLVVAYFTFPETKGRTLEQIGVVFGDLDETALHTPRHADLEKNPDVQVENTQDDTVPTLNK</sequence>
<name>A0AA48IFZ7_9TREE</name>
<dbReference type="Proteomes" id="UP001233271">
    <property type="component" value="Chromosome 3"/>
</dbReference>
<protein>
    <recommendedName>
        <fullName evidence="9">Major facilitator superfamily (MFS) profile domain-containing protein</fullName>
    </recommendedName>
</protein>
<dbReference type="PROSITE" id="PS00216">
    <property type="entry name" value="SUGAR_TRANSPORT_1"/>
    <property type="match status" value="1"/>
</dbReference>
<dbReference type="InterPro" id="IPR020846">
    <property type="entry name" value="MFS_dom"/>
</dbReference>
<feature type="transmembrane region" description="Helical" evidence="8">
    <location>
        <begin position="444"/>
        <end position="465"/>
    </location>
</feature>
<dbReference type="PANTHER" id="PTHR48022">
    <property type="entry name" value="PLASTIDIC GLUCOSE TRANSPORTER 4"/>
    <property type="match status" value="1"/>
</dbReference>
<evidence type="ECO:0000313" key="11">
    <source>
        <dbReference type="Proteomes" id="UP001233271"/>
    </source>
</evidence>
<dbReference type="AlphaFoldDB" id="A0AA48IFZ7"/>
<feature type="transmembrane region" description="Helical" evidence="8">
    <location>
        <begin position="165"/>
        <end position="185"/>
    </location>
</feature>
<evidence type="ECO:0000256" key="3">
    <source>
        <dbReference type="ARBA" id="ARBA00022448"/>
    </source>
</evidence>
<feature type="transmembrane region" description="Helical" evidence="8">
    <location>
        <begin position="376"/>
        <end position="396"/>
    </location>
</feature>
<dbReference type="InterPro" id="IPR005829">
    <property type="entry name" value="Sugar_transporter_CS"/>
</dbReference>
<keyword evidence="4 8" id="KW-0812">Transmembrane</keyword>
<keyword evidence="5 8" id="KW-1133">Transmembrane helix</keyword>
<dbReference type="GO" id="GO:0016020">
    <property type="term" value="C:membrane"/>
    <property type="evidence" value="ECO:0007669"/>
    <property type="project" value="UniProtKB-SubCell"/>
</dbReference>
<keyword evidence="6 8" id="KW-0472">Membrane</keyword>
<evidence type="ECO:0000256" key="5">
    <source>
        <dbReference type="ARBA" id="ARBA00022989"/>
    </source>
</evidence>
<feature type="transmembrane region" description="Helical" evidence="8">
    <location>
        <begin position="124"/>
        <end position="144"/>
    </location>
</feature>
<proteinExistence type="inferred from homology"/>
<dbReference type="PROSITE" id="PS50850">
    <property type="entry name" value="MFS"/>
    <property type="match status" value="1"/>
</dbReference>
<keyword evidence="11" id="KW-1185">Reference proteome</keyword>
<feature type="domain" description="Major facilitator superfamily (MFS) profile" evidence="9">
    <location>
        <begin position="29"/>
        <end position="469"/>
    </location>
</feature>
<feature type="transmembrane region" description="Helical" evidence="8">
    <location>
        <begin position="68"/>
        <end position="92"/>
    </location>
</feature>
<dbReference type="Gene3D" id="1.20.1250.20">
    <property type="entry name" value="MFS general substrate transporter like domains"/>
    <property type="match status" value="1"/>
</dbReference>
<organism evidence="10 11">
    <name type="scientific">Cutaneotrichosporon cavernicola</name>
    <dbReference type="NCBI Taxonomy" id="279322"/>
    <lineage>
        <taxon>Eukaryota</taxon>
        <taxon>Fungi</taxon>
        <taxon>Dikarya</taxon>
        <taxon>Basidiomycota</taxon>
        <taxon>Agaricomycotina</taxon>
        <taxon>Tremellomycetes</taxon>
        <taxon>Trichosporonales</taxon>
        <taxon>Trichosporonaceae</taxon>
        <taxon>Cutaneotrichosporon</taxon>
    </lineage>
</organism>
<dbReference type="PANTHER" id="PTHR48022:SF52">
    <property type="entry name" value="SUGAR TRANSPORTER, PUTATIVE-RELATED"/>
    <property type="match status" value="1"/>
</dbReference>
<dbReference type="InterPro" id="IPR050360">
    <property type="entry name" value="MFS_Sugar_Transporters"/>
</dbReference>
<evidence type="ECO:0000256" key="6">
    <source>
        <dbReference type="ARBA" id="ARBA00023136"/>
    </source>
</evidence>
<feature type="transmembrane region" description="Helical" evidence="8">
    <location>
        <begin position="281"/>
        <end position="303"/>
    </location>
</feature>
<reference evidence="10" key="1">
    <citation type="journal article" date="2023" name="BMC Genomics">
        <title>Chromosome-level genome assemblies of Cutaneotrichosporon spp. (Trichosporonales, Basidiomycota) reveal imbalanced evolution between nucleotide sequences and chromosome synteny.</title>
        <authorList>
            <person name="Kobayashi Y."/>
            <person name="Kayamori A."/>
            <person name="Aoki K."/>
            <person name="Shiwa Y."/>
            <person name="Matsutani M."/>
            <person name="Fujita N."/>
            <person name="Sugita T."/>
            <person name="Iwasaki W."/>
            <person name="Tanaka N."/>
            <person name="Takashima M."/>
        </authorList>
    </citation>
    <scope>NUCLEOTIDE SEQUENCE</scope>
    <source>
        <strain evidence="10">HIS019</strain>
    </source>
</reference>
<dbReference type="FunFam" id="1.20.1250.20:FF:000134">
    <property type="entry name" value="MFS sugar transporter protein"/>
    <property type="match status" value="1"/>
</dbReference>
<evidence type="ECO:0000256" key="4">
    <source>
        <dbReference type="ARBA" id="ARBA00022692"/>
    </source>
</evidence>